<evidence type="ECO:0000313" key="7">
    <source>
        <dbReference type="EMBL" id="MQR26838.1"/>
    </source>
</evidence>
<feature type="transmembrane region" description="Helical" evidence="5">
    <location>
        <begin position="73"/>
        <end position="95"/>
    </location>
</feature>
<organism evidence="7 8">
    <name type="scientific">Leuconostoc mesenteroides</name>
    <dbReference type="NCBI Taxonomy" id="1245"/>
    <lineage>
        <taxon>Bacteria</taxon>
        <taxon>Bacillati</taxon>
        <taxon>Bacillota</taxon>
        <taxon>Bacilli</taxon>
        <taxon>Lactobacillales</taxon>
        <taxon>Lactobacillaceae</taxon>
        <taxon>Leuconostoc</taxon>
    </lineage>
</organism>
<evidence type="ECO:0000256" key="2">
    <source>
        <dbReference type="ARBA" id="ARBA00022692"/>
    </source>
</evidence>
<dbReference type="AlphaFoldDB" id="A0A222YEF2"/>
<evidence type="ECO:0000259" key="6">
    <source>
        <dbReference type="Pfam" id="PF04138"/>
    </source>
</evidence>
<protein>
    <submittedName>
        <fullName evidence="7">GtrA family protein</fullName>
    </submittedName>
</protein>
<reference evidence="7 8" key="1">
    <citation type="submission" date="2019-10" db="EMBL/GenBank/DDBJ databases">
        <title>WGS of Leuconostoc mesenteroides.</title>
        <authorList>
            <person name="Melo Bolivar J."/>
            <person name="Marino-Ramirez L."/>
            <person name="Villamil Diaz L.M."/>
        </authorList>
    </citation>
    <scope>NUCLEOTIDE SEQUENCE [LARGE SCALE GENOMIC DNA]</scope>
    <source>
        <strain evidence="7 8">M11</strain>
    </source>
</reference>
<comment type="caution">
    <text evidence="7">The sequence shown here is derived from an EMBL/GenBank/DDBJ whole genome shotgun (WGS) entry which is preliminary data.</text>
</comment>
<accession>A0A222YEF2</accession>
<comment type="subcellular location">
    <subcellularLocation>
        <location evidence="1">Membrane</location>
        <topology evidence="1">Multi-pass membrane protein</topology>
    </subcellularLocation>
</comment>
<proteinExistence type="predicted"/>
<evidence type="ECO:0000313" key="8">
    <source>
        <dbReference type="Proteomes" id="UP000469952"/>
    </source>
</evidence>
<dbReference type="EMBL" id="WIPA01000007">
    <property type="protein sequence ID" value="MQR26838.1"/>
    <property type="molecule type" value="Genomic_DNA"/>
</dbReference>
<feature type="transmembrane region" description="Helical" evidence="5">
    <location>
        <begin position="101"/>
        <end position="123"/>
    </location>
</feature>
<evidence type="ECO:0000256" key="5">
    <source>
        <dbReference type="SAM" id="Phobius"/>
    </source>
</evidence>
<dbReference type="Proteomes" id="UP000469952">
    <property type="component" value="Unassembled WGS sequence"/>
</dbReference>
<name>A0A222YEF2_LEUME</name>
<gene>
    <name evidence="7" type="ORF">GFV13_06060</name>
</gene>
<feature type="transmembrane region" description="Helical" evidence="5">
    <location>
        <begin position="12"/>
        <end position="30"/>
    </location>
</feature>
<feature type="domain" description="GtrA/DPMS transmembrane" evidence="6">
    <location>
        <begin position="11"/>
        <end position="159"/>
    </location>
</feature>
<dbReference type="RefSeq" id="WP_010291478.1">
    <property type="nucleotide sequence ID" value="NZ_VDYV01000009.1"/>
</dbReference>
<keyword evidence="2 5" id="KW-0812">Transmembrane</keyword>
<feature type="transmembrane region" description="Helical" evidence="5">
    <location>
        <begin position="135"/>
        <end position="153"/>
    </location>
</feature>
<dbReference type="GO" id="GO:0000271">
    <property type="term" value="P:polysaccharide biosynthetic process"/>
    <property type="evidence" value="ECO:0007669"/>
    <property type="project" value="InterPro"/>
</dbReference>
<sequence length="160" mass="18852">MRKYLLSEKMKYIFWGVATTIVYLIVRLISMKIFDDTMLPVLISQTLTIIFAFVVNKLFVFTTKQTKSVFVQFVRFLWGRLFVAGIDFFLTYVMIEKYSNIFIHIFFLNQVNFKLFPFSLPIVNQFASNSTELNSFLAIILIQVLSVIVNYLISKFMIFN</sequence>
<evidence type="ECO:0000256" key="3">
    <source>
        <dbReference type="ARBA" id="ARBA00022989"/>
    </source>
</evidence>
<keyword evidence="3 5" id="KW-1133">Transmembrane helix</keyword>
<dbReference type="InterPro" id="IPR007267">
    <property type="entry name" value="GtrA_DPMS_TM"/>
</dbReference>
<dbReference type="GO" id="GO:0016020">
    <property type="term" value="C:membrane"/>
    <property type="evidence" value="ECO:0007669"/>
    <property type="project" value="UniProtKB-SubCell"/>
</dbReference>
<keyword evidence="4 5" id="KW-0472">Membrane</keyword>
<dbReference type="OMA" id="FFTNDIF"/>
<dbReference type="OrthoDB" id="361483at2"/>
<dbReference type="STRING" id="1245.ARA02_00470"/>
<dbReference type="Pfam" id="PF04138">
    <property type="entry name" value="GtrA_DPMS_TM"/>
    <property type="match status" value="1"/>
</dbReference>
<evidence type="ECO:0000256" key="1">
    <source>
        <dbReference type="ARBA" id="ARBA00004141"/>
    </source>
</evidence>
<evidence type="ECO:0000256" key="4">
    <source>
        <dbReference type="ARBA" id="ARBA00023136"/>
    </source>
</evidence>
<feature type="transmembrane region" description="Helical" evidence="5">
    <location>
        <begin position="42"/>
        <end position="61"/>
    </location>
</feature>